<dbReference type="OrthoDB" id="5355526at2759"/>
<proteinExistence type="predicted"/>
<dbReference type="Proteomes" id="UP000799764">
    <property type="component" value="Unassembled WGS sequence"/>
</dbReference>
<sequence length="254" mass="28739">MQLRWQCRCKKTFEGNVTELQDNGITELVERMERSIGSKVMVTQAPANPSEAKALYRQLTLQLNDTLSNLMSRFKKQSAGSLPHHNNGLAATTTSAAPRSSSQQRMLHLLACMHANRFRKSLFQDRIESIACDRSLFNFMRDRHPSRGTHLFNDPSCVNENDTWILDQLPRRTVGELHGKAGKPAEGWGIYYQESLNWRLITLIMVVVFGLVSVFGILWAYYKQDIQGAFGVSSYVFAACGIFLSLVAMNSDRD</sequence>
<gene>
    <name evidence="3" type="ORF">P171DRAFT_367811</name>
</gene>
<keyword evidence="4" id="KW-1185">Reference proteome</keyword>
<dbReference type="AlphaFoldDB" id="A0A9P4PBR8"/>
<keyword evidence="2" id="KW-0472">Membrane</keyword>
<evidence type="ECO:0000313" key="4">
    <source>
        <dbReference type="Proteomes" id="UP000799764"/>
    </source>
</evidence>
<reference evidence="3" key="1">
    <citation type="journal article" date="2020" name="Stud. Mycol.">
        <title>101 Dothideomycetes genomes: a test case for predicting lifestyles and emergence of pathogens.</title>
        <authorList>
            <person name="Haridas S."/>
            <person name="Albert R."/>
            <person name="Binder M."/>
            <person name="Bloem J."/>
            <person name="Labutti K."/>
            <person name="Salamov A."/>
            <person name="Andreopoulos B."/>
            <person name="Baker S."/>
            <person name="Barry K."/>
            <person name="Bills G."/>
            <person name="Bluhm B."/>
            <person name="Cannon C."/>
            <person name="Castanera R."/>
            <person name="Culley D."/>
            <person name="Daum C."/>
            <person name="Ezra D."/>
            <person name="Gonzalez J."/>
            <person name="Henrissat B."/>
            <person name="Kuo A."/>
            <person name="Liang C."/>
            <person name="Lipzen A."/>
            <person name="Lutzoni F."/>
            <person name="Magnuson J."/>
            <person name="Mondo S."/>
            <person name="Nolan M."/>
            <person name="Ohm R."/>
            <person name="Pangilinan J."/>
            <person name="Park H.-J."/>
            <person name="Ramirez L."/>
            <person name="Alfaro M."/>
            <person name="Sun H."/>
            <person name="Tritt A."/>
            <person name="Yoshinaga Y."/>
            <person name="Zwiers L.-H."/>
            <person name="Turgeon B."/>
            <person name="Goodwin S."/>
            <person name="Spatafora J."/>
            <person name="Crous P."/>
            <person name="Grigoriev I."/>
        </authorList>
    </citation>
    <scope>NUCLEOTIDE SEQUENCE</scope>
    <source>
        <strain evidence="3">CBS 690.94</strain>
    </source>
</reference>
<name>A0A9P4PBR8_9PLEO</name>
<feature type="transmembrane region" description="Helical" evidence="2">
    <location>
        <begin position="200"/>
        <end position="222"/>
    </location>
</feature>
<evidence type="ECO:0000256" key="2">
    <source>
        <dbReference type="SAM" id="Phobius"/>
    </source>
</evidence>
<evidence type="ECO:0000313" key="3">
    <source>
        <dbReference type="EMBL" id="KAF2440283.1"/>
    </source>
</evidence>
<protein>
    <submittedName>
        <fullName evidence="3">Uncharacterized protein</fullName>
    </submittedName>
</protein>
<keyword evidence="2" id="KW-0812">Transmembrane</keyword>
<organism evidence="3 4">
    <name type="scientific">Karstenula rhodostoma CBS 690.94</name>
    <dbReference type="NCBI Taxonomy" id="1392251"/>
    <lineage>
        <taxon>Eukaryota</taxon>
        <taxon>Fungi</taxon>
        <taxon>Dikarya</taxon>
        <taxon>Ascomycota</taxon>
        <taxon>Pezizomycotina</taxon>
        <taxon>Dothideomycetes</taxon>
        <taxon>Pleosporomycetidae</taxon>
        <taxon>Pleosporales</taxon>
        <taxon>Massarineae</taxon>
        <taxon>Didymosphaeriaceae</taxon>
        <taxon>Karstenula</taxon>
    </lineage>
</organism>
<feature type="compositionally biased region" description="Low complexity" evidence="1">
    <location>
        <begin position="90"/>
        <end position="99"/>
    </location>
</feature>
<comment type="caution">
    <text evidence="3">The sequence shown here is derived from an EMBL/GenBank/DDBJ whole genome shotgun (WGS) entry which is preliminary data.</text>
</comment>
<feature type="transmembrane region" description="Helical" evidence="2">
    <location>
        <begin position="228"/>
        <end position="249"/>
    </location>
</feature>
<keyword evidence="2" id="KW-1133">Transmembrane helix</keyword>
<evidence type="ECO:0000256" key="1">
    <source>
        <dbReference type="SAM" id="MobiDB-lite"/>
    </source>
</evidence>
<dbReference type="EMBL" id="MU001507">
    <property type="protein sequence ID" value="KAF2440283.1"/>
    <property type="molecule type" value="Genomic_DNA"/>
</dbReference>
<feature type="region of interest" description="Disordered" evidence="1">
    <location>
        <begin position="77"/>
        <end position="99"/>
    </location>
</feature>
<accession>A0A9P4PBR8</accession>